<gene>
    <name evidence="1" type="primary">tnpB</name>
    <name evidence="1" type="ORF">F5I99_01980</name>
</gene>
<dbReference type="InterPro" id="IPR008878">
    <property type="entry name" value="Transposase_IS66_Orf2"/>
</dbReference>
<dbReference type="KEGG" id="nik:F5I99_01980"/>
<accession>A0A5J6L9Q7</accession>
<dbReference type="PANTHER" id="PTHR36455">
    <property type="match status" value="1"/>
</dbReference>
<keyword evidence="2" id="KW-1185">Reference proteome</keyword>
<dbReference type="Pfam" id="PF05717">
    <property type="entry name" value="TnpB_IS66"/>
    <property type="match status" value="1"/>
</dbReference>
<name>A0A5J6L9Q7_9GAMM</name>
<protein>
    <submittedName>
        <fullName evidence="1">IS66 family insertion sequence element accessory protein TnpB</fullName>
    </submittedName>
</protein>
<dbReference type="NCBIfam" id="NF033819">
    <property type="entry name" value="IS66_TnpB"/>
    <property type="match status" value="1"/>
</dbReference>
<organism evidence="1 2">
    <name type="scientific">Nitrincola iocasae</name>
    <dbReference type="NCBI Taxonomy" id="2614693"/>
    <lineage>
        <taxon>Bacteria</taxon>
        <taxon>Pseudomonadati</taxon>
        <taxon>Pseudomonadota</taxon>
        <taxon>Gammaproteobacteria</taxon>
        <taxon>Oceanospirillales</taxon>
        <taxon>Oceanospirillaceae</taxon>
        <taxon>Nitrincola</taxon>
    </lineage>
</organism>
<dbReference type="AlphaFoldDB" id="A0A5J6L9Q7"/>
<dbReference type="Proteomes" id="UP000325606">
    <property type="component" value="Chromosome"/>
</dbReference>
<dbReference type="PANTHER" id="PTHR36455:SF1">
    <property type="entry name" value="BLR8292 PROTEIN"/>
    <property type="match status" value="1"/>
</dbReference>
<sequence length="118" mass="14386">MIRWQEDIKVYLHCEPVDFRKAINGLSVIVQDTMLLSPFDKALFVFCNKKRTQLKVLYWDETGFALWQKRLERDKFKWPRQWATDPVTINHEQWQWLLRGFDITQLKPHKTLFYQDVA</sequence>
<evidence type="ECO:0000313" key="1">
    <source>
        <dbReference type="EMBL" id="QEW05359.1"/>
    </source>
</evidence>
<dbReference type="RefSeq" id="WP_151053404.1">
    <property type="nucleotide sequence ID" value="NZ_CP044222.1"/>
</dbReference>
<reference evidence="1 2" key="1">
    <citation type="submission" date="2019-09" db="EMBL/GenBank/DDBJ databases">
        <title>Nitrincola iocasae sp. nov., a bacterium isolated from the sediment collected at a cold seep field in South China Sea.</title>
        <authorList>
            <person name="Zhang H."/>
            <person name="Wang H."/>
            <person name="Li C."/>
        </authorList>
    </citation>
    <scope>NUCLEOTIDE SEQUENCE [LARGE SCALE GENOMIC DNA]</scope>
    <source>
        <strain evidence="1 2">KXZD1103</strain>
    </source>
</reference>
<proteinExistence type="predicted"/>
<dbReference type="EMBL" id="CP044222">
    <property type="protein sequence ID" value="QEW05359.1"/>
    <property type="molecule type" value="Genomic_DNA"/>
</dbReference>
<evidence type="ECO:0000313" key="2">
    <source>
        <dbReference type="Proteomes" id="UP000325606"/>
    </source>
</evidence>